<proteinExistence type="predicted"/>
<dbReference type="AlphaFoldDB" id="A0A8S4N9S6"/>
<organism evidence="3 4">
    <name type="scientific">Owenia fusiformis</name>
    <name type="common">Polychaete worm</name>
    <dbReference type="NCBI Taxonomy" id="6347"/>
    <lineage>
        <taxon>Eukaryota</taxon>
        <taxon>Metazoa</taxon>
        <taxon>Spiralia</taxon>
        <taxon>Lophotrochozoa</taxon>
        <taxon>Annelida</taxon>
        <taxon>Polychaeta</taxon>
        <taxon>Sedentaria</taxon>
        <taxon>Canalipalpata</taxon>
        <taxon>Sabellida</taxon>
        <taxon>Oweniida</taxon>
        <taxon>Oweniidae</taxon>
        <taxon>Owenia</taxon>
    </lineage>
</organism>
<evidence type="ECO:0000256" key="1">
    <source>
        <dbReference type="ARBA" id="ARBA00022729"/>
    </source>
</evidence>
<dbReference type="Proteomes" id="UP000749559">
    <property type="component" value="Unassembled WGS sequence"/>
</dbReference>
<feature type="chain" id="PRO_5035757139" description="Protein quiver" evidence="2">
    <location>
        <begin position="19"/>
        <end position="126"/>
    </location>
</feature>
<feature type="signal peptide" evidence="2">
    <location>
        <begin position="1"/>
        <end position="18"/>
    </location>
</feature>
<accession>A0A8S4N9S6</accession>
<dbReference type="CDD" id="cd00117">
    <property type="entry name" value="TFP"/>
    <property type="match status" value="1"/>
</dbReference>
<evidence type="ECO:0000256" key="2">
    <source>
        <dbReference type="SAM" id="SignalP"/>
    </source>
</evidence>
<reference evidence="3" key="1">
    <citation type="submission" date="2022-03" db="EMBL/GenBank/DDBJ databases">
        <authorList>
            <person name="Martin C."/>
        </authorList>
    </citation>
    <scope>NUCLEOTIDE SEQUENCE</scope>
</reference>
<evidence type="ECO:0000313" key="4">
    <source>
        <dbReference type="Proteomes" id="UP000749559"/>
    </source>
</evidence>
<evidence type="ECO:0000313" key="3">
    <source>
        <dbReference type="EMBL" id="CAH1777434.1"/>
    </source>
</evidence>
<dbReference type="InterPro" id="IPR050975">
    <property type="entry name" value="Sleep_regulator"/>
</dbReference>
<keyword evidence="4" id="KW-1185">Reference proteome</keyword>
<name>A0A8S4N9S6_OWEFU</name>
<comment type="caution">
    <text evidence="3">The sequence shown here is derived from an EMBL/GenBank/DDBJ whole genome shotgun (WGS) entry which is preliminary data.</text>
</comment>
<protein>
    <recommendedName>
        <fullName evidence="5">Protein quiver</fullName>
    </recommendedName>
</protein>
<evidence type="ECO:0008006" key="5">
    <source>
        <dbReference type="Google" id="ProtNLM"/>
    </source>
</evidence>
<keyword evidence="1 2" id="KW-0732">Signal</keyword>
<gene>
    <name evidence="3" type="ORF">OFUS_LOCUS4479</name>
</gene>
<dbReference type="EMBL" id="CAIIXF020000002">
    <property type="protein sequence ID" value="CAH1777434.1"/>
    <property type="molecule type" value="Genomic_DNA"/>
</dbReference>
<sequence>MTLLTLLMALGILFSSLAIGDCSICYVCEHSDCGQQTNIDPSNTATCELGCFKGRIAAENDGVRYLRSCAVTHMNDQCFKPKRFIKGFYLHDTCYCNNDYCNSATFLSTPVLLTTSSLVVTLMYIL</sequence>
<dbReference type="PANTHER" id="PTHR33562">
    <property type="entry name" value="ATILLA, ISOFORM B-RELATED-RELATED"/>
    <property type="match status" value="1"/>
</dbReference>